<feature type="repeat" description="TPR" evidence="5">
    <location>
        <begin position="351"/>
        <end position="384"/>
    </location>
</feature>
<dbReference type="EMBL" id="MQWA01000001">
    <property type="protein sequence ID" value="PQJ28516.1"/>
    <property type="molecule type" value="Genomic_DNA"/>
</dbReference>
<feature type="region of interest" description="Disordered" evidence="7">
    <location>
        <begin position="583"/>
        <end position="679"/>
    </location>
</feature>
<accession>A0A2S7U0I3</accession>
<evidence type="ECO:0000256" key="5">
    <source>
        <dbReference type="PROSITE-ProRule" id="PRU00339"/>
    </source>
</evidence>
<feature type="compositionally biased region" description="Acidic residues" evidence="7">
    <location>
        <begin position="590"/>
        <end position="629"/>
    </location>
</feature>
<dbReference type="SUPFAM" id="SSF48452">
    <property type="entry name" value="TPR-like"/>
    <property type="match status" value="1"/>
</dbReference>
<evidence type="ECO:0000256" key="4">
    <source>
        <dbReference type="ARBA" id="ARBA00023136"/>
    </source>
</evidence>
<evidence type="ECO:0000256" key="3">
    <source>
        <dbReference type="ARBA" id="ARBA00022989"/>
    </source>
</evidence>
<dbReference type="Gene3D" id="1.25.40.10">
    <property type="entry name" value="Tetratricopeptide repeat domain"/>
    <property type="match status" value="1"/>
</dbReference>
<name>A0A2S7U0I3_9BACT</name>
<dbReference type="InterPro" id="IPR019734">
    <property type="entry name" value="TPR_rpt"/>
</dbReference>
<keyword evidence="3 8" id="KW-1133">Transmembrane helix</keyword>
<evidence type="ECO:0000256" key="8">
    <source>
        <dbReference type="SAM" id="Phobius"/>
    </source>
</evidence>
<dbReference type="PANTHER" id="PTHR22550">
    <property type="entry name" value="SPORE GERMINATION PROTEIN"/>
    <property type="match status" value="1"/>
</dbReference>
<evidence type="ECO:0000313" key="10">
    <source>
        <dbReference type="EMBL" id="PQJ28516.1"/>
    </source>
</evidence>
<dbReference type="Proteomes" id="UP000239907">
    <property type="component" value="Unassembled WGS sequence"/>
</dbReference>
<keyword evidence="1" id="KW-1003">Cell membrane</keyword>
<sequence>MLWLLLLVPVFVVVFRIRLTRQRCDLQGFGEGARGRRSEHISMEPWRLALLVISAITIILALSRPAINPHPKLIARDGRDVVFMLDVSKSMLAEDRLPNRLDSAKASIAQCVESLEDHRVGLVVFAGSSSIVCPLTMDTDFFLDALDKTGPDSVAHGGTRIGDALLKACDKLFSDSKHGYRDIVLLSDGGDQSEGISSAVEQLNDKKIRLLAIGIGDEKVGARIPVADGSSDYMLYKKQEVWSKLDGALLKNLVNSCNEGAYIPVGTRQMNLDQIYRRISSQSETQQLAEESVINYDEIFHWFIALGLFLLLLMALVPHTLRRPRALSPAVISSFIILLLVAPQSIASDKAQSYYLQGNAEYRDGAYDNAALSFENALTEKPSSKLVRDITYNLGNAYFKASKTAETSYASLALVEQSIAKYRLVLLLNRSDQDAAINSELARMERKKLKLTIEEQEQQQAAMREALEEIREMLTTLITQQADNLPKREQVKAAPAQWDLRQMAVATGTKQVSTLIEDYNETYFKGIPPEVTPLKDTRTHVATAEEKQKLSLDLYLSEWLKALTNGRESLHALQQALLALPQDPQGDAAPSEEGEDGEQGEPSESSEEGEEGEGEYGESEGGEEGEMNDSDTTKMDLDSIDLPPLSNSPQDIIRMSQEMQQARQAAGSKKQGTPVEKDW</sequence>
<dbReference type="Gene3D" id="3.40.50.410">
    <property type="entry name" value="von Willebrand factor, type A domain"/>
    <property type="match status" value="1"/>
</dbReference>
<keyword evidence="6" id="KW-0175">Coiled coil</keyword>
<dbReference type="InterPro" id="IPR002035">
    <property type="entry name" value="VWF_A"/>
</dbReference>
<comment type="caution">
    <text evidence="10">The sequence shown here is derived from an EMBL/GenBank/DDBJ whole genome shotgun (WGS) entry which is preliminary data.</text>
</comment>
<keyword evidence="4 8" id="KW-0472">Membrane</keyword>
<dbReference type="Pfam" id="PF13519">
    <property type="entry name" value="VWA_2"/>
    <property type="match status" value="1"/>
</dbReference>
<keyword evidence="2 8" id="KW-0812">Transmembrane</keyword>
<proteinExistence type="predicted"/>
<feature type="transmembrane region" description="Helical" evidence="8">
    <location>
        <begin position="327"/>
        <end position="347"/>
    </location>
</feature>
<gene>
    <name evidence="10" type="ORF">BSZ32_08340</name>
</gene>
<dbReference type="SUPFAM" id="SSF53300">
    <property type="entry name" value="vWA-like"/>
    <property type="match status" value="1"/>
</dbReference>
<evidence type="ECO:0000256" key="1">
    <source>
        <dbReference type="ARBA" id="ARBA00022475"/>
    </source>
</evidence>
<evidence type="ECO:0000256" key="2">
    <source>
        <dbReference type="ARBA" id="ARBA00022692"/>
    </source>
</evidence>
<dbReference type="PROSITE" id="PS50234">
    <property type="entry name" value="VWFA"/>
    <property type="match status" value="1"/>
</dbReference>
<protein>
    <recommendedName>
        <fullName evidence="9">VWFA domain-containing protein</fullName>
    </recommendedName>
</protein>
<organism evidence="10 11">
    <name type="scientific">Rubritalea profundi</name>
    <dbReference type="NCBI Taxonomy" id="1658618"/>
    <lineage>
        <taxon>Bacteria</taxon>
        <taxon>Pseudomonadati</taxon>
        <taxon>Verrucomicrobiota</taxon>
        <taxon>Verrucomicrobiia</taxon>
        <taxon>Verrucomicrobiales</taxon>
        <taxon>Rubritaleaceae</taxon>
        <taxon>Rubritalea</taxon>
    </lineage>
</organism>
<feature type="coiled-coil region" evidence="6">
    <location>
        <begin position="439"/>
        <end position="473"/>
    </location>
</feature>
<dbReference type="AlphaFoldDB" id="A0A2S7U0I3"/>
<dbReference type="PROSITE" id="PS50005">
    <property type="entry name" value="TPR"/>
    <property type="match status" value="1"/>
</dbReference>
<dbReference type="InterPro" id="IPR036465">
    <property type="entry name" value="vWFA_dom_sf"/>
</dbReference>
<evidence type="ECO:0000259" key="9">
    <source>
        <dbReference type="PROSITE" id="PS50234"/>
    </source>
</evidence>
<dbReference type="SMART" id="SM00327">
    <property type="entry name" value="VWA"/>
    <property type="match status" value="1"/>
</dbReference>
<feature type="transmembrane region" description="Helical" evidence="8">
    <location>
        <begin position="299"/>
        <end position="321"/>
    </location>
</feature>
<keyword evidence="5" id="KW-0802">TPR repeat</keyword>
<dbReference type="InterPro" id="IPR011990">
    <property type="entry name" value="TPR-like_helical_dom_sf"/>
</dbReference>
<evidence type="ECO:0000313" key="11">
    <source>
        <dbReference type="Proteomes" id="UP000239907"/>
    </source>
</evidence>
<keyword evidence="11" id="KW-1185">Reference proteome</keyword>
<dbReference type="PANTHER" id="PTHR22550:SF5">
    <property type="entry name" value="LEUCINE ZIPPER PROTEIN 4"/>
    <property type="match status" value="1"/>
</dbReference>
<evidence type="ECO:0000256" key="6">
    <source>
        <dbReference type="SAM" id="Coils"/>
    </source>
</evidence>
<dbReference type="InterPro" id="IPR050768">
    <property type="entry name" value="UPF0353/GerABKA_families"/>
</dbReference>
<evidence type="ECO:0000256" key="7">
    <source>
        <dbReference type="SAM" id="MobiDB-lite"/>
    </source>
</evidence>
<feature type="domain" description="VWFA" evidence="9">
    <location>
        <begin position="80"/>
        <end position="253"/>
    </location>
</feature>
<reference evidence="10 11" key="1">
    <citation type="submission" date="2016-12" db="EMBL/GenBank/DDBJ databases">
        <title>Study of bacterial adaptation to deep sea.</title>
        <authorList>
            <person name="Song J."/>
            <person name="Yoshizawa S."/>
            <person name="Kogure K."/>
        </authorList>
    </citation>
    <scope>NUCLEOTIDE SEQUENCE [LARGE SCALE GENOMIC DNA]</scope>
    <source>
        <strain evidence="10 11">SAORIC-165</strain>
    </source>
</reference>